<proteinExistence type="predicted"/>
<feature type="transmembrane region" description="Helical" evidence="1">
    <location>
        <begin position="57"/>
        <end position="74"/>
    </location>
</feature>
<dbReference type="Proteomes" id="UP000242972">
    <property type="component" value="Unassembled WGS sequence"/>
</dbReference>
<name>A0A2T2XLK7_9FIRM</name>
<evidence type="ECO:0008006" key="4">
    <source>
        <dbReference type="Google" id="ProtNLM"/>
    </source>
</evidence>
<feature type="transmembrane region" description="Helical" evidence="1">
    <location>
        <begin position="31"/>
        <end position="51"/>
    </location>
</feature>
<sequence length="79" mass="8587">MNTVLFGWVELAIGIVGIALGMMGKMSRASVIISIGLLLFGISHFLSKHLYGFVNDAGALVVLFGIGMSISFMFRHRKQ</sequence>
<keyword evidence="1" id="KW-0472">Membrane</keyword>
<keyword evidence="1" id="KW-1133">Transmembrane helix</keyword>
<evidence type="ECO:0000313" key="2">
    <source>
        <dbReference type="EMBL" id="PSR35384.1"/>
    </source>
</evidence>
<evidence type="ECO:0000313" key="3">
    <source>
        <dbReference type="Proteomes" id="UP000242972"/>
    </source>
</evidence>
<evidence type="ECO:0000256" key="1">
    <source>
        <dbReference type="SAM" id="Phobius"/>
    </source>
</evidence>
<protein>
    <recommendedName>
        <fullName evidence="4">DoxX family protein</fullName>
    </recommendedName>
</protein>
<organism evidence="2 3">
    <name type="scientific">Sulfobacillus benefaciens</name>
    <dbReference type="NCBI Taxonomy" id="453960"/>
    <lineage>
        <taxon>Bacteria</taxon>
        <taxon>Bacillati</taxon>
        <taxon>Bacillota</taxon>
        <taxon>Clostridia</taxon>
        <taxon>Eubacteriales</taxon>
        <taxon>Clostridiales Family XVII. Incertae Sedis</taxon>
        <taxon>Sulfobacillus</taxon>
    </lineage>
</organism>
<accession>A0A2T2XLK7</accession>
<reference evidence="2 3" key="1">
    <citation type="journal article" date="2014" name="BMC Genomics">
        <title>Comparison of environmental and isolate Sulfobacillus genomes reveals diverse carbon, sulfur, nitrogen, and hydrogen metabolisms.</title>
        <authorList>
            <person name="Justice N.B."/>
            <person name="Norman A."/>
            <person name="Brown C.T."/>
            <person name="Singh A."/>
            <person name="Thomas B.C."/>
            <person name="Banfield J.F."/>
        </authorList>
    </citation>
    <scope>NUCLEOTIDE SEQUENCE [LARGE SCALE GENOMIC DNA]</scope>
    <source>
        <strain evidence="2">AMDSBA4</strain>
    </source>
</reference>
<comment type="caution">
    <text evidence="2">The sequence shown here is derived from an EMBL/GenBank/DDBJ whole genome shotgun (WGS) entry which is preliminary data.</text>
</comment>
<feature type="transmembrane region" description="Helical" evidence="1">
    <location>
        <begin position="6"/>
        <end position="24"/>
    </location>
</feature>
<keyword evidence="1" id="KW-0812">Transmembrane</keyword>
<dbReference type="AlphaFoldDB" id="A0A2T2XLK7"/>
<gene>
    <name evidence="2" type="ORF">C7B46_01610</name>
</gene>
<dbReference type="EMBL" id="PXYW01000002">
    <property type="protein sequence ID" value="PSR35384.1"/>
    <property type="molecule type" value="Genomic_DNA"/>
</dbReference>